<keyword evidence="1" id="KW-1133">Transmembrane helix</keyword>
<evidence type="ECO:0000256" key="1">
    <source>
        <dbReference type="SAM" id="Phobius"/>
    </source>
</evidence>
<proteinExistence type="predicted"/>
<evidence type="ECO:0000313" key="2">
    <source>
        <dbReference type="EMBL" id="PIP53127.1"/>
    </source>
</evidence>
<evidence type="ECO:0000313" key="3">
    <source>
        <dbReference type="Proteomes" id="UP000229459"/>
    </source>
</evidence>
<protein>
    <submittedName>
        <fullName evidence="2">Uncharacterized protein</fullName>
    </submittedName>
</protein>
<gene>
    <name evidence="2" type="ORF">COX08_02665</name>
</gene>
<feature type="non-terminal residue" evidence="2">
    <location>
        <position position="106"/>
    </location>
</feature>
<dbReference type="EMBL" id="PCSR01000063">
    <property type="protein sequence ID" value="PIP53127.1"/>
    <property type="molecule type" value="Genomic_DNA"/>
</dbReference>
<dbReference type="AlphaFoldDB" id="A0A2H0B652"/>
<sequence>MVSAHTAQTMRQHKIVSRRFALDKDSFVYTYQPPFKGIFHADHLPATVGMLGALVMFALMSLQFALTPFVALEQQTIAYQQQSQAYLASIDVEPSPQYLASTDSHS</sequence>
<feature type="transmembrane region" description="Helical" evidence="1">
    <location>
        <begin position="50"/>
        <end position="72"/>
    </location>
</feature>
<keyword evidence="1" id="KW-0472">Membrane</keyword>
<organism evidence="2 3">
    <name type="scientific">Candidatus Beckwithbacteria bacterium CG23_combo_of_CG06-09_8_20_14_all_34_8</name>
    <dbReference type="NCBI Taxonomy" id="1974497"/>
    <lineage>
        <taxon>Bacteria</taxon>
        <taxon>Candidatus Beckwithiibacteriota</taxon>
    </lineage>
</organism>
<reference evidence="2 3" key="1">
    <citation type="submission" date="2017-09" db="EMBL/GenBank/DDBJ databases">
        <title>Depth-based differentiation of microbial function through sediment-hosted aquifers and enrichment of novel symbionts in the deep terrestrial subsurface.</title>
        <authorList>
            <person name="Probst A.J."/>
            <person name="Ladd B."/>
            <person name="Jarett J.K."/>
            <person name="Geller-Mcgrath D.E."/>
            <person name="Sieber C.M."/>
            <person name="Emerson J.B."/>
            <person name="Anantharaman K."/>
            <person name="Thomas B.C."/>
            <person name="Malmstrom R."/>
            <person name="Stieglmeier M."/>
            <person name="Klingl A."/>
            <person name="Woyke T."/>
            <person name="Ryan C.M."/>
            <person name="Banfield J.F."/>
        </authorList>
    </citation>
    <scope>NUCLEOTIDE SEQUENCE [LARGE SCALE GENOMIC DNA]</scope>
    <source>
        <strain evidence="2">CG23_combo_of_CG06-09_8_20_14_all_34_8</strain>
    </source>
</reference>
<accession>A0A2H0B652</accession>
<comment type="caution">
    <text evidence="2">The sequence shown here is derived from an EMBL/GenBank/DDBJ whole genome shotgun (WGS) entry which is preliminary data.</text>
</comment>
<name>A0A2H0B652_9BACT</name>
<dbReference type="Proteomes" id="UP000229459">
    <property type="component" value="Unassembled WGS sequence"/>
</dbReference>
<keyword evidence="1" id="KW-0812">Transmembrane</keyword>